<evidence type="ECO:0000313" key="1">
    <source>
        <dbReference type="EMBL" id="KGE88427.1"/>
    </source>
</evidence>
<name>A0A098SBL3_9BACT</name>
<gene>
    <name evidence="1" type="ORF">IX84_09615</name>
</gene>
<keyword evidence="2" id="KW-1185">Reference proteome</keyword>
<sequence length="82" mass="9433">MYDICTNNNKLNMVGAPSREGGRKYGKISVRIEAAVKRELKRLAFDSRLSLSEYVQQMVYRELAEHGRDNYHKTEDHGTATN</sequence>
<organism evidence="1 2">
    <name type="scientific">Phaeodactylibacter xiamenensis</name>
    <dbReference type="NCBI Taxonomy" id="1524460"/>
    <lineage>
        <taxon>Bacteria</taxon>
        <taxon>Pseudomonadati</taxon>
        <taxon>Bacteroidota</taxon>
        <taxon>Saprospiria</taxon>
        <taxon>Saprospirales</taxon>
        <taxon>Haliscomenobacteraceae</taxon>
        <taxon>Phaeodactylibacter</taxon>
    </lineage>
</organism>
<proteinExistence type="predicted"/>
<dbReference type="OrthoDB" id="9925151at2"/>
<dbReference type="RefSeq" id="WP_044219123.1">
    <property type="nucleotide sequence ID" value="NZ_JBKAGJ010000028.1"/>
</dbReference>
<dbReference type="STRING" id="1524460.IX84_09615"/>
<dbReference type="SUPFAM" id="SSF47598">
    <property type="entry name" value="Ribbon-helix-helix"/>
    <property type="match status" value="1"/>
</dbReference>
<dbReference type="GO" id="GO:0006355">
    <property type="term" value="P:regulation of DNA-templated transcription"/>
    <property type="evidence" value="ECO:0007669"/>
    <property type="project" value="InterPro"/>
</dbReference>
<evidence type="ECO:0000313" key="2">
    <source>
        <dbReference type="Proteomes" id="UP000029736"/>
    </source>
</evidence>
<dbReference type="InterPro" id="IPR010985">
    <property type="entry name" value="Ribbon_hlx_hlx"/>
</dbReference>
<dbReference type="EMBL" id="JPOS01000019">
    <property type="protein sequence ID" value="KGE88427.1"/>
    <property type="molecule type" value="Genomic_DNA"/>
</dbReference>
<protein>
    <submittedName>
        <fullName evidence="1">Uncharacterized protein</fullName>
    </submittedName>
</protein>
<dbReference type="AlphaFoldDB" id="A0A098SBL3"/>
<accession>A0A098SBL3</accession>
<dbReference type="Proteomes" id="UP000029736">
    <property type="component" value="Unassembled WGS sequence"/>
</dbReference>
<comment type="caution">
    <text evidence="1">The sequence shown here is derived from an EMBL/GenBank/DDBJ whole genome shotgun (WGS) entry which is preliminary data.</text>
</comment>
<reference evidence="1 2" key="1">
    <citation type="journal article" date="2014" name="Int. J. Syst. Evol. Microbiol.">
        <title>Phaeodactylibacter xiamenensis gen. nov., sp. nov., a member of the family Saprospiraceae isolated from the marine alga Phaeodactylum tricornutum.</title>
        <authorList>
            <person name="Chen Z.Jr."/>
            <person name="Lei X."/>
            <person name="Lai Q."/>
            <person name="Li Y."/>
            <person name="Zhang B."/>
            <person name="Zhang J."/>
            <person name="Zhang H."/>
            <person name="Yang L."/>
            <person name="Zheng W."/>
            <person name="Tian Y."/>
            <person name="Yu Z."/>
            <person name="Xu H.Jr."/>
            <person name="Zheng T."/>
        </authorList>
    </citation>
    <scope>NUCLEOTIDE SEQUENCE [LARGE SCALE GENOMIC DNA]</scope>
    <source>
        <strain evidence="1 2">KD52</strain>
    </source>
</reference>